<dbReference type="AlphaFoldDB" id="A0A165EI85"/>
<keyword evidence="9" id="KW-1185">Reference proteome</keyword>
<comment type="similarity">
    <text evidence="2">Belongs to the amino acid/polyamine transporter 2 family.</text>
</comment>
<evidence type="ECO:0000256" key="5">
    <source>
        <dbReference type="ARBA" id="ARBA00023136"/>
    </source>
</evidence>
<reference evidence="8 9" key="1">
    <citation type="journal article" date="2016" name="Mol. Biol. Evol.">
        <title>Comparative Genomics of Early-Diverging Mushroom-Forming Fungi Provides Insights into the Origins of Lignocellulose Decay Capabilities.</title>
        <authorList>
            <person name="Nagy L.G."/>
            <person name="Riley R."/>
            <person name="Tritt A."/>
            <person name="Adam C."/>
            <person name="Daum C."/>
            <person name="Floudas D."/>
            <person name="Sun H."/>
            <person name="Yadav J.S."/>
            <person name="Pangilinan J."/>
            <person name="Larsson K.H."/>
            <person name="Matsuura K."/>
            <person name="Barry K."/>
            <person name="Labutti K."/>
            <person name="Kuo R."/>
            <person name="Ohm R.A."/>
            <person name="Bhattacharya S.S."/>
            <person name="Shirouzu T."/>
            <person name="Yoshinaga Y."/>
            <person name="Martin F.M."/>
            <person name="Grigoriev I.V."/>
            <person name="Hibbett D.S."/>
        </authorList>
    </citation>
    <scope>NUCLEOTIDE SEQUENCE [LARGE SCALE GENOMIC DNA]</scope>
    <source>
        <strain evidence="8 9">HHB12029</strain>
    </source>
</reference>
<dbReference type="PANTHER" id="PTHR22950">
    <property type="entry name" value="AMINO ACID TRANSPORTER"/>
    <property type="match status" value="1"/>
</dbReference>
<feature type="transmembrane region" description="Helical" evidence="6">
    <location>
        <begin position="134"/>
        <end position="155"/>
    </location>
</feature>
<accession>A0A165EI85</accession>
<dbReference type="GO" id="GO:0015179">
    <property type="term" value="F:L-amino acid transmembrane transporter activity"/>
    <property type="evidence" value="ECO:0007669"/>
    <property type="project" value="TreeGrafter"/>
</dbReference>
<feature type="transmembrane region" description="Helical" evidence="6">
    <location>
        <begin position="107"/>
        <end position="128"/>
    </location>
</feature>
<evidence type="ECO:0000256" key="6">
    <source>
        <dbReference type="SAM" id="Phobius"/>
    </source>
</evidence>
<feature type="domain" description="Amino acid transporter transmembrane" evidence="7">
    <location>
        <begin position="26"/>
        <end position="389"/>
    </location>
</feature>
<organism evidence="8 9">
    <name type="scientific">Exidia glandulosa HHB12029</name>
    <dbReference type="NCBI Taxonomy" id="1314781"/>
    <lineage>
        <taxon>Eukaryota</taxon>
        <taxon>Fungi</taxon>
        <taxon>Dikarya</taxon>
        <taxon>Basidiomycota</taxon>
        <taxon>Agaricomycotina</taxon>
        <taxon>Agaricomycetes</taxon>
        <taxon>Auriculariales</taxon>
        <taxon>Exidiaceae</taxon>
        <taxon>Exidia</taxon>
    </lineage>
</organism>
<dbReference type="InterPro" id="IPR013057">
    <property type="entry name" value="AA_transpt_TM"/>
</dbReference>
<evidence type="ECO:0000256" key="4">
    <source>
        <dbReference type="ARBA" id="ARBA00022989"/>
    </source>
</evidence>
<dbReference type="GO" id="GO:0016020">
    <property type="term" value="C:membrane"/>
    <property type="evidence" value="ECO:0007669"/>
    <property type="project" value="UniProtKB-SubCell"/>
</dbReference>
<feature type="transmembrane region" description="Helical" evidence="6">
    <location>
        <begin position="369"/>
        <end position="391"/>
    </location>
</feature>
<evidence type="ECO:0000256" key="2">
    <source>
        <dbReference type="ARBA" id="ARBA00008066"/>
    </source>
</evidence>
<name>A0A165EI85_EXIGL</name>
<proteinExistence type="inferred from homology"/>
<protein>
    <submittedName>
        <fullName evidence="8">Oligopeptide transporter protein</fullName>
    </submittedName>
</protein>
<dbReference type="PANTHER" id="PTHR22950:SF461">
    <property type="entry name" value="AMINO ACID TRANSPORTER TRANSMEMBRANE DOMAIN-CONTAINING PROTEIN"/>
    <property type="match status" value="1"/>
</dbReference>
<evidence type="ECO:0000313" key="8">
    <source>
        <dbReference type="EMBL" id="KZV86995.1"/>
    </source>
</evidence>
<keyword evidence="4 6" id="KW-1133">Transmembrane helix</keyword>
<dbReference type="EMBL" id="KV426139">
    <property type="protein sequence ID" value="KZV86995.1"/>
    <property type="molecule type" value="Genomic_DNA"/>
</dbReference>
<dbReference type="STRING" id="1314781.A0A165EI85"/>
<feature type="transmembrane region" description="Helical" evidence="6">
    <location>
        <begin position="167"/>
        <end position="187"/>
    </location>
</feature>
<dbReference type="Pfam" id="PF01490">
    <property type="entry name" value="Aa_trans"/>
    <property type="match status" value="1"/>
</dbReference>
<sequence>MYPDREKILSDLDVERIQARRALRLATWWSVFFLITTDILGPFNAPFAFASVGFVPGALLYFFMFVAATWTGSILWHLFIKLDSDRFPVRTYSDLAERIFGSWARHACTVLQSIQLVINVGLICLSSGQSLSQVASAKLCFSVCVVIFVIVGLIIGQIRTLKDFTTLANGAVWLNLLIIFLSMGIMAHSAPNIASAKLAYGDDIASGPVRTAAFVSQPLFSKVNGIMNMVFAYGGAMIFPEFMAEMRRPMDFWKGMLAAQTLIFCAYMMFGVYVYAFQGQYTLAVSYQGISNFGFQTACNVIGMISGIIAAGLYGNIGIKVAYINIVEDWFRGPPIVSKRGRFIWGGMVLLYWGLAFVIVSAIPSVGSVAGLVAAICIMQFTYSFPPALMVGYQVIVDAMVGEEYSPETGVSGRKDTWRQWSRWRRGLFGGMWHVKLIHFIVALASFAMAGLGMWGTGKSVQAALQNGAATSFGCQAPV</sequence>
<comment type="subcellular location">
    <subcellularLocation>
        <location evidence="1">Membrane</location>
        <topology evidence="1">Multi-pass membrane protein</topology>
    </subcellularLocation>
</comment>
<evidence type="ECO:0000313" key="9">
    <source>
        <dbReference type="Proteomes" id="UP000077266"/>
    </source>
</evidence>
<gene>
    <name evidence="8" type="ORF">EXIGLDRAFT_680444</name>
</gene>
<feature type="transmembrane region" description="Helical" evidence="6">
    <location>
        <begin position="301"/>
        <end position="323"/>
    </location>
</feature>
<feature type="transmembrane region" description="Helical" evidence="6">
    <location>
        <begin position="226"/>
        <end position="244"/>
    </location>
</feature>
<feature type="transmembrane region" description="Helical" evidence="6">
    <location>
        <begin position="26"/>
        <end position="47"/>
    </location>
</feature>
<feature type="transmembrane region" description="Helical" evidence="6">
    <location>
        <begin position="256"/>
        <end position="276"/>
    </location>
</feature>
<feature type="transmembrane region" description="Helical" evidence="6">
    <location>
        <begin position="433"/>
        <end position="455"/>
    </location>
</feature>
<keyword evidence="5 6" id="KW-0472">Membrane</keyword>
<evidence type="ECO:0000256" key="1">
    <source>
        <dbReference type="ARBA" id="ARBA00004141"/>
    </source>
</evidence>
<feature type="transmembrane region" description="Helical" evidence="6">
    <location>
        <begin position="343"/>
        <end position="363"/>
    </location>
</feature>
<evidence type="ECO:0000259" key="7">
    <source>
        <dbReference type="Pfam" id="PF01490"/>
    </source>
</evidence>
<dbReference type="OrthoDB" id="40134at2759"/>
<feature type="transmembrane region" description="Helical" evidence="6">
    <location>
        <begin position="59"/>
        <end position="80"/>
    </location>
</feature>
<dbReference type="InParanoid" id="A0A165EI85"/>
<keyword evidence="3 6" id="KW-0812">Transmembrane</keyword>
<dbReference type="Proteomes" id="UP000077266">
    <property type="component" value="Unassembled WGS sequence"/>
</dbReference>
<evidence type="ECO:0000256" key="3">
    <source>
        <dbReference type="ARBA" id="ARBA00022692"/>
    </source>
</evidence>